<dbReference type="EMBL" id="PYFT01000001">
    <property type="protein sequence ID" value="PSR54961.1"/>
    <property type="molecule type" value="Genomic_DNA"/>
</dbReference>
<proteinExistence type="predicted"/>
<name>A0A2T2YHI3_9BACT</name>
<reference evidence="3 4" key="1">
    <citation type="submission" date="2018-03" db="EMBL/GenBank/DDBJ databases">
        <title>Adhaeribacter sp. HMF7605 Genome sequencing and assembly.</title>
        <authorList>
            <person name="Kang H."/>
            <person name="Kang J."/>
            <person name="Cha I."/>
            <person name="Kim H."/>
            <person name="Joh K."/>
        </authorList>
    </citation>
    <scope>NUCLEOTIDE SEQUENCE [LARGE SCALE GENOMIC DNA]</scope>
    <source>
        <strain evidence="3 4">HMF7605</strain>
    </source>
</reference>
<evidence type="ECO:0000259" key="2">
    <source>
        <dbReference type="Pfam" id="PF06439"/>
    </source>
</evidence>
<dbReference type="InterPro" id="IPR010496">
    <property type="entry name" value="AL/BT2_dom"/>
</dbReference>
<evidence type="ECO:0000313" key="4">
    <source>
        <dbReference type="Proteomes" id="UP000240357"/>
    </source>
</evidence>
<gene>
    <name evidence="3" type="ORF">AHMF7605_16340</name>
</gene>
<evidence type="ECO:0000313" key="3">
    <source>
        <dbReference type="EMBL" id="PSR54961.1"/>
    </source>
</evidence>
<sequence>MKKLLSLLFISILFTNMQAQEGTKTHPNTKQAGWRDLFEKDLANAIKPDKVWTFENGVLTASEDNSIWSDKEYNNFMLDLEFKTASGTNSGVVVHASDIKNWIPNSVEIQIADDYSEEWSKAPKTWQCGAIFGRLAPKKSNVKKPGEWNHYTVTCKGKKIWVVLNGELVNEIDMNLWTDPKKNPDGSEIPAWLNKPLATLPLKGYVGLQGKHAGAPIYFRNMRIKEL</sequence>
<dbReference type="InterPro" id="IPR013320">
    <property type="entry name" value="ConA-like_dom_sf"/>
</dbReference>
<protein>
    <submittedName>
        <fullName evidence="3">DUF1080 domain-containing protein</fullName>
    </submittedName>
</protein>
<dbReference type="SUPFAM" id="SSF49899">
    <property type="entry name" value="Concanavalin A-like lectins/glucanases"/>
    <property type="match status" value="1"/>
</dbReference>
<feature type="domain" description="3-keto-alpha-glucoside-1,2-lyase/3-keto-2-hydroxy-glucal hydratase" evidence="2">
    <location>
        <begin position="33"/>
        <end position="225"/>
    </location>
</feature>
<organism evidence="3 4">
    <name type="scientific">Adhaeribacter arboris</name>
    <dbReference type="NCBI Taxonomy" id="2072846"/>
    <lineage>
        <taxon>Bacteria</taxon>
        <taxon>Pseudomonadati</taxon>
        <taxon>Bacteroidota</taxon>
        <taxon>Cytophagia</taxon>
        <taxon>Cytophagales</taxon>
        <taxon>Hymenobacteraceae</taxon>
        <taxon>Adhaeribacter</taxon>
    </lineage>
</organism>
<dbReference type="RefSeq" id="WP_106931137.1">
    <property type="nucleotide sequence ID" value="NZ_PYFT01000001.1"/>
</dbReference>
<feature type="signal peptide" evidence="1">
    <location>
        <begin position="1"/>
        <end position="19"/>
    </location>
</feature>
<dbReference type="Pfam" id="PF06439">
    <property type="entry name" value="3keto-disac_hyd"/>
    <property type="match status" value="1"/>
</dbReference>
<dbReference type="Gene3D" id="2.60.120.560">
    <property type="entry name" value="Exo-inulinase, domain 1"/>
    <property type="match status" value="1"/>
</dbReference>
<accession>A0A2T2YHI3</accession>
<dbReference type="Proteomes" id="UP000240357">
    <property type="component" value="Unassembled WGS sequence"/>
</dbReference>
<comment type="caution">
    <text evidence="3">The sequence shown here is derived from an EMBL/GenBank/DDBJ whole genome shotgun (WGS) entry which is preliminary data.</text>
</comment>
<keyword evidence="1" id="KW-0732">Signal</keyword>
<dbReference type="AlphaFoldDB" id="A0A2T2YHI3"/>
<dbReference type="GO" id="GO:0005975">
    <property type="term" value="P:carbohydrate metabolic process"/>
    <property type="evidence" value="ECO:0007669"/>
    <property type="project" value="UniProtKB-ARBA"/>
</dbReference>
<feature type="chain" id="PRO_5015430415" evidence="1">
    <location>
        <begin position="20"/>
        <end position="227"/>
    </location>
</feature>
<dbReference type="OrthoDB" id="9806233at2"/>
<dbReference type="GO" id="GO:0004553">
    <property type="term" value="F:hydrolase activity, hydrolyzing O-glycosyl compounds"/>
    <property type="evidence" value="ECO:0007669"/>
    <property type="project" value="UniProtKB-ARBA"/>
</dbReference>
<keyword evidence="4" id="KW-1185">Reference proteome</keyword>
<evidence type="ECO:0000256" key="1">
    <source>
        <dbReference type="SAM" id="SignalP"/>
    </source>
</evidence>